<accession>A0A4E9D4E8</accession>
<protein>
    <submittedName>
        <fullName evidence="2">Uncharacterized protein</fullName>
    </submittedName>
</protein>
<reference evidence="1" key="2">
    <citation type="submission" date="2021-03" db="EMBL/GenBank/DDBJ databases">
        <authorList>
            <person name="Alouane T."/>
            <person name="Langin T."/>
            <person name="Bonhomme L."/>
        </authorList>
    </citation>
    <scope>NUCLEOTIDE SEQUENCE</scope>
    <source>
        <strain evidence="1">MDC_Fg202</strain>
    </source>
</reference>
<reference evidence="2" key="1">
    <citation type="submission" date="2019-04" db="EMBL/GenBank/DDBJ databases">
        <authorList>
            <person name="Melise S."/>
            <person name="Noan J."/>
            <person name="Okalmin O."/>
        </authorList>
    </citation>
    <scope>NUCLEOTIDE SEQUENCE</scope>
    <source>
        <strain evidence="2">FN9</strain>
    </source>
</reference>
<organism evidence="2">
    <name type="scientific">Gibberella zeae</name>
    <name type="common">Wheat head blight fungus</name>
    <name type="synonym">Fusarium graminearum</name>
    <dbReference type="NCBI Taxonomy" id="5518"/>
    <lineage>
        <taxon>Eukaryota</taxon>
        <taxon>Fungi</taxon>
        <taxon>Dikarya</taxon>
        <taxon>Ascomycota</taxon>
        <taxon>Pezizomycotina</taxon>
        <taxon>Sordariomycetes</taxon>
        <taxon>Hypocreomycetidae</taxon>
        <taxon>Hypocreales</taxon>
        <taxon>Nectriaceae</taxon>
        <taxon>Fusarium</taxon>
    </lineage>
</organism>
<name>A0A4E9D4E8_GIBZA</name>
<dbReference type="AlphaFoldDB" id="A0A4E9D4E8"/>
<dbReference type="EMBL" id="CAAKMV010000066">
    <property type="protein sequence ID" value="VIO53658.1"/>
    <property type="molecule type" value="Genomic_DNA"/>
</dbReference>
<evidence type="ECO:0000313" key="2">
    <source>
        <dbReference type="EMBL" id="VIO53658.1"/>
    </source>
</evidence>
<dbReference type="Proteomes" id="UP000746612">
    <property type="component" value="Unassembled WGS sequence"/>
</dbReference>
<evidence type="ECO:0000313" key="1">
    <source>
        <dbReference type="EMBL" id="CAG1992956.1"/>
    </source>
</evidence>
<dbReference type="EMBL" id="CAJPIJ010000152">
    <property type="protein sequence ID" value="CAG1992956.1"/>
    <property type="molecule type" value="Genomic_DNA"/>
</dbReference>
<gene>
    <name evidence="2" type="ORF">FUG_LOCUS89443</name>
    <name evidence="1" type="ORF">MDCFG202_LOCUS358420</name>
</gene>
<sequence>MQLYCFDQMEWPDLQQRTGFEVGSELEEKQEGSVDRHVENAFWNEDVQSEEENFECPQCLECGRGYFHQISMAMLVAYVKAYSPKLETR</sequence>
<proteinExistence type="predicted"/>